<organism evidence="8 9">
    <name type="scientific">Comamonas endophytica</name>
    <dbReference type="NCBI Taxonomy" id="2949090"/>
    <lineage>
        <taxon>Bacteria</taxon>
        <taxon>Pseudomonadati</taxon>
        <taxon>Pseudomonadota</taxon>
        <taxon>Betaproteobacteria</taxon>
        <taxon>Burkholderiales</taxon>
        <taxon>Comamonadaceae</taxon>
        <taxon>Comamonas</taxon>
    </lineage>
</organism>
<dbReference type="PANTHER" id="PTHR30213">
    <property type="entry name" value="INNER MEMBRANE PROTEIN YHJD"/>
    <property type="match status" value="1"/>
</dbReference>
<gene>
    <name evidence="8" type="ORF">M9799_02935</name>
</gene>
<keyword evidence="5 7" id="KW-1133">Transmembrane helix</keyword>
<evidence type="ECO:0000313" key="9">
    <source>
        <dbReference type="Proteomes" id="UP001162800"/>
    </source>
</evidence>
<name>A0ABY6GD36_9BURK</name>
<evidence type="ECO:0000256" key="2">
    <source>
        <dbReference type="ARBA" id="ARBA00022475"/>
    </source>
</evidence>
<dbReference type="InterPro" id="IPR017039">
    <property type="entry name" value="Virul_fac_BrkB"/>
</dbReference>
<comment type="subcellular location">
    <subcellularLocation>
        <location evidence="1 7">Cell membrane</location>
        <topology evidence="1 7">Multi-pass membrane protein</topology>
    </subcellularLocation>
</comment>
<feature type="transmembrane region" description="Helical" evidence="7">
    <location>
        <begin position="187"/>
        <end position="210"/>
    </location>
</feature>
<accession>A0ABY6GD36</accession>
<feature type="transmembrane region" description="Helical" evidence="7">
    <location>
        <begin position="264"/>
        <end position="287"/>
    </location>
</feature>
<dbReference type="PANTHER" id="PTHR30213:SF0">
    <property type="entry name" value="UPF0761 MEMBRANE PROTEIN YIHY"/>
    <property type="match status" value="1"/>
</dbReference>
<reference evidence="8" key="1">
    <citation type="submission" date="2022-09" db="EMBL/GenBank/DDBJ databases">
        <title>The complete genome of Acidovorax sp. 5MLIR.</title>
        <authorList>
            <person name="Liu L."/>
            <person name="Yue J."/>
            <person name="Yang F."/>
            <person name="Yuan J."/>
            <person name="Li L."/>
        </authorList>
    </citation>
    <scope>NUCLEOTIDE SEQUENCE</scope>
    <source>
        <strain evidence="8">5MLIR</strain>
    </source>
</reference>
<keyword evidence="9" id="KW-1185">Reference proteome</keyword>
<sequence>MALTFHRANTRWRQLAHTLASFPWRNTAHTLSARFREDRLGLTASSLTFTTLLALVPFVAVALAVFTAFPTFGRLQLTLQRWLIDSLIPDAIAQQVMDYLMQFAAKASQLGGVGFGVLLVTVISLILTVDRTLNNIWRVQRMRSLGQRLLIYWAVITLGPLMMGGSIATTSYVLYASRGLVAALPEAVQVGFNSLEFLLLSGAMAALYHYVPNTPVKWRHALVGGLFVAIGMALAKKILALYLSSVPTYSAIYGTFATVPILLIWIYVAWVIFLLGAVVTAYLPSLLAGMARHSPHRGWSFELALEAVAVLEETRHRPGRGMPALALARRLRVDALQLEPALAALTAVRWLGMLPDEGQTRALDDREARYVLLCDPDTTPLAPLLQYLLLERTPSTEPLWQQAHWDELTLRQALPVPAPEAPVPSPVLALAEPAVLWQPRRAKAQRDA</sequence>
<evidence type="ECO:0000256" key="5">
    <source>
        <dbReference type="ARBA" id="ARBA00022989"/>
    </source>
</evidence>
<dbReference type="EMBL" id="CP106881">
    <property type="protein sequence ID" value="UYG52210.1"/>
    <property type="molecule type" value="Genomic_DNA"/>
</dbReference>
<dbReference type="NCBIfam" id="TIGR00765">
    <property type="entry name" value="yihY_not_rbn"/>
    <property type="match status" value="1"/>
</dbReference>
<feature type="transmembrane region" description="Helical" evidence="7">
    <location>
        <begin position="107"/>
        <end position="129"/>
    </location>
</feature>
<dbReference type="HAMAP" id="MF_00672">
    <property type="entry name" value="UPF0761"/>
    <property type="match status" value="1"/>
</dbReference>
<keyword evidence="6 7" id="KW-0472">Membrane</keyword>
<evidence type="ECO:0000256" key="7">
    <source>
        <dbReference type="HAMAP-Rule" id="MF_00672"/>
    </source>
</evidence>
<evidence type="ECO:0000313" key="8">
    <source>
        <dbReference type="EMBL" id="UYG52210.1"/>
    </source>
</evidence>
<dbReference type="InterPro" id="IPR023679">
    <property type="entry name" value="UPF0761_bac"/>
</dbReference>
<keyword evidence="4 7" id="KW-0812">Transmembrane</keyword>
<feature type="transmembrane region" description="Helical" evidence="7">
    <location>
        <begin position="222"/>
        <end position="244"/>
    </location>
</feature>
<evidence type="ECO:0000256" key="4">
    <source>
        <dbReference type="ARBA" id="ARBA00022692"/>
    </source>
</evidence>
<evidence type="ECO:0000256" key="6">
    <source>
        <dbReference type="ARBA" id="ARBA00023136"/>
    </source>
</evidence>
<evidence type="ECO:0000256" key="1">
    <source>
        <dbReference type="ARBA" id="ARBA00004651"/>
    </source>
</evidence>
<feature type="transmembrane region" description="Helical" evidence="7">
    <location>
        <begin position="44"/>
        <end position="69"/>
    </location>
</feature>
<dbReference type="Proteomes" id="UP001162800">
    <property type="component" value="Chromosome"/>
</dbReference>
<keyword evidence="3" id="KW-0997">Cell inner membrane</keyword>
<protein>
    <recommendedName>
        <fullName evidence="7">UPF0761 membrane protein M9799_02935</fullName>
    </recommendedName>
</protein>
<proteinExistence type="inferred from homology"/>
<dbReference type="Pfam" id="PF03631">
    <property type="entry name" value="Virul_fac_BrkB"/>
    <property type="match status" value="1"/>
</dbReference>
<comment type="similarity">
    <text evidence="7">Belongs to the UPF0761 family.</text>
</comment>
<feature type="transmembrane region" description="Helical" evidence="7">
    <location>
        <begin position="150"/>
        <end position="175"/>
    </location>
</feature>
<evidence type="ECO:0000256" key="3">
    <source>
        <dbReference type="ARBA" id="ARBA00022519"/>
    </source>
</evidence>
<keyword evidence="2 7" id="KW-1003">Cell membrane</keyword>
<dbReference type="RefSeq" id="WP_231044267.1">
    <property type="nucleotide sequence ID" value="NZ_CP106881.1"/>
</dbReference>